<feature type="domain" description="Nitroreductase" evidence="6">
    <location>
        <begin position="7"/>
        <end position="167"/>
    </location>
</feature>
<dbReference type="OrthoDB" id="9812105at2"/>
<accession>A0A4R1PZH9</accession>
<evidence type="ECO:0000256" key="5">
    <source>
        <dbReference type="ARBA" id="ARBA00023002"/>
    </source>
</evidence>
<dbReference type="EMBL" id="SLUI01000005">
    <property type="protein sequence ID" value="TCL37700.1"/>
    <property type="molecule type" value="Genomic_DNA"/>
</dbReference>
<evidence type="ECO:0000256" key="1">
    <source>
        <dbReference type="ARBA" id="ARBA00001917"/>
    </source>
</evidence>
<dbReference type="Pfam" id="PF00881">
    <property type="entry name" value="Nitroreductase"/>
    <property type="match status" value="1"/>
</dbReference>
<dbReference type="PANTHER" id="PTHR43673:SF2">
    <property type="entry name" value="NITROREDUCTASE"/>
    <property type="match status" value="1"/>
</dbReference>
<gene>
    <name evidence="7" type="ORF">EV210_105134</name>
</gene>
<keyword evidence="3" id="KW-0285">Flavoprotein</keyword>
<proteinExistence type="inferred from homology"/>
<dbReference type="SUPFAM" id="SSF55469">
    <property type="entry name" value="FMN-dependent nitroreductase-like"/>
    <property type="match status" value="1"/>
</dbReference>
<keyword evidence="4" id="KW-0288">FMN</keyword>
<dbReference type="CDD" id="cd02136">
    <property type="entry name" value="PnbA_NfnB-like"/>
    <property type="match status" value="1"/>
</dbReference>
<keyword evidence="5" id="KW-0560">Oxidoreductase</keyword>
<dbReference type="GO" id="GO:0016491">
    <property type="term" value="F:oxidoreductase activity"/>
    <property type="evidence" value="ECO:0007669"/>
    <property type="project" value="UniProtKB-KW"/>
</dbReference>
<evidence type="ECO:0000313" key="7">
    <source>
        <dbReference type="EMBL" id="TCL37700.1"/>
    </source>
</evidence>
<evidence type="ECO:0000256" key="4">
    <source>
        <dbReference type="ARBA" id="ARBA00022643"/>
    </source>
</evidence>
<protein>
    <submittedName>
        <fullName evidence="7">Nitroreductase</fullName>
    </submittedName>
</protein>
<keyword evidence="8" id="KW-1185">Reference proteome</keyword>
<evidence type="ECO:0000259" key="6">
    <source>
        <dbReference type="Pfam" id="PF00881"/>
    </source>
</evidence>
<reference evidence="7 8" key="1">
    <citation type="submission" date="2019-03" db="EMBL/GenBank/DDBJ databases">
        <title>Genomic Encyclopedia of Type Strains, Phase IV (KMG-IV): sequencing the most valuable type-strain genomes for metagenomic binning, comparative biology and taxonomic classification.</title>
        <authorList>
            <person name="Goeker M."/>
        </authorList>
    </citation>
    <scope>NUCLEOTIDE SEQUENCE [LARGE SCALE GENOMIC DNA]</scope>
    <source>
        <strain evidence="7 8">DSM 15969</strain>
    </source>
</reference>
<organism evidence="7 8">
    <name type="scientific">Anaerospora hongkongensis</name>
    <dbReference type="NCBI Taxonomy" id="244830"/>
    <lineage>
        <taxon>Bacteria</taxon>
        <taxon>Bacillati</taxon>
        <taxon>Bacillota</taxon>
        <taxon>Negativicutes</taxon>
        <taxon>Selenomonadales</taxon>
        <taxon>Sporomusaceae</taxon>
        <taxon>Anaerospora</taxon>
    </lineage>
</organism>
<comment type="caution">
    <text evidence="7">The sequence shown here is derived from an EMBL/GenBank/DDBJ whole genome shotgun (WGS) entry which is preliminary data.</text>
</comment>
<evidence type="ECO:0000256" key="2">
    <source>
        <dbReference type="ARBA" id="ARBA00007118"/>
    </source>
</evidence>
<name>A0A4R1PZH9_9FIRM</name>
<dbReference type="Gene3D" id="3.40.109.10">
    <property type="entry name" value="NADH Oxidase"/>
    <property type="match status" value="1"/>
</dbReference>
<evidence type="ECO:0000313" key="8">
    <source>
        <dbReference type="Proteomes" id="UP000295063"/>
    </source>
</evidence>
<sequence length="186" mass="21521">MNIQECIKSRRSVRNYDERVIPESTLTELITLGTKAPNGSAKEPWGFVMIQDKAEIDSWSEKIKTYLLENFHQYPYLHQYEGWLKNPKFSVFNHASTVLIIYGNTDSHWYRYDCSLAAGNIMLAAHEMGIGTCWIGFAEYMLNTKEFKEQYGVPLHYELVCPMSMGYPKTKLASSKRKTPLIFTKV</sequence>
<dbReference type="RefSeq" id="WP_132078656.1">
    <property type="nucleotide sequence ID" value="NZ_SLUI01000005.1"/>
</dbReference>
<comment type="cofactor">
    <cofactor evidence="1">
        <name>FMN</name>
        <dbReference type="ChEBI" id="CHEBI:58210"/>
    </cofactor>
</comment>
<comment type="similarity">
    <text evidence="2">Belongs to the nitroreductase family.</text>
</comment>
<dbReference type="InterPro" id="IPR029479">
    <property type="entry name" value="Nitroreductase"/>
</dbReference>
<dbReference type="InterPro" id="IPR000415">
    <property type="entry name" value="Nitroreductase-like"/>
</dbReference>
<evidence type="ECO:0000256" key="3">
    <source>
        <dbReference type="ARBA" id="ARBA00022630"/>
    </source>
</evidence>
<dbReference type="Proteomes" id="UP000295063">
    <property type="component" value="Unassembled WGS sequence"/>
</dbReference>
<dbReference type="PANTHER" id="PTHR43673">
    <property type="entry name" value="NAD(P)H NITROREDUCTASE YDGI-RELATED"/>
    <property type="match status" value="1"/>
</dbReference>
<dbReference type="AlphaFoldDB" id="A0A4R1PZH9"/>